<evidence type="ECO:0000313" key="4">
    <source>
        <dbReference type="Proteomes" id="UP000247973"/>
    </source>
</evidence>
<feature type="domain" description="YhcG N-terminal" evidence="2">
    <location>
        <begin position="21"/>
        <end position="175"/>
    </location>
</feature>
<name>A0A2V3PIM9_9BACT</name>
<dbReference type="GO" id="GO:0003676">
    <property type="term" value="F:nucleic acid binding"/>
    <property type="evidence" value="ECO:0007669"/>
    <property type="project" value="InterPro"/>
</dbReference>
<dbReference type="Proteomes" id="UP000247973">
    <property type="component" value="Unassembled WGS sequence"/>
</dbReference>
<dbReference type="Pfam" id="PF17761">
    <property type="entry name" value="DUF1016_N"/>
    <property type="match status" value="1"/>
</dbReference>
<evidence type="ECO:0000259" key="1">
    <source>
        <dbReference type="Pfam" id="PF06250"/>
    </source>
</evidence>
<evidence type="ECO:0000259" key="2">
    <source>
        <dbReference type="Pfam" id="PF17761"/>
    </source>
</evidence>
<dbReference type="AlphaFoldDB" id="A0A2V3PIM9"/>
<comment type="caution">
    <text evidence="3">The sequence shown here is derived from an EMBL/GenBank/DDBJ whole genome shotgun (WGS) entry which is preliminary data.</text>
</comment>
<dbReference type="InterPro" id="IPR011856">
    <property type="entry name" value="tRNA_endonuc-like_dom_sf"/>
</dbReference>
<dbReference type="Gene3D" id="3.40.1350.10">
    <property type="match status" value="1"/>
</dbReference>
<proteinExistence type="predicted"/>
<dbReference type="PANTHER" id="PTHR30547:SF5">
    <property type="entry name" value="NUCLEASE YHCG-RELATED"/>
    <property type="match status" value="1"/>
</dbReference>
<gene>
    <name evidence="3" type="ORF">CLV62_13624</name>
</gene>
<feature type="domain" description="YhcG PDDEXK nuclease" evidence="1">
    <location>
        <begin position="196"/>
        <end position="346"/>
    </location>
</feature>
<dbReference type="Pfam" id="PF06250">
    <property type="entry name" value="YhcG_C"/>
    <property type="match status" value="1"/>
</dbReference>
<dbReference type="RefSeq" id="WP_245904132.1">
    <property type="nucleotide sequence ID" value="NZ_QICL01000036.1"/>
</dbReference>
<dbReference type="GO" id="GO:0004519">
    <property type="term" value="F:endonuclease activity"/>
    <property type="evidence" value="ECO:0007669"/>
    <property type="project" value="UniProtKB-KW"/>
</dbReference>
<dbReference type="InterPro" id="IPR009362">
    <property type="entry name" value="YhcG_C"/>
</dbReference>
<reference evidence="3 4" key="1">
    <citation type="submission" date="2018-03" db="EMBL/GenBank/DDBJ databases">
        <title>Genomic Encyclopedia of Archaeal and Bacterial Type Strains, Phase II (KMG-II): from individual species to whole genera.</title>
        <authorList>
            <person name="Goeker M."/>
        </authorList>
    </citation>
    <scope>NUCLEOTIDE SEQUENCE [LARGE SCALE GENOMIC DNA]</scope>
    <source>
        <strain evidence="3 4">DSM 100214</strain>
    </source>
</reference>
<protein>
    <submittedName>
        <fullName evidence="3">Putative nuclease of restriction endonuclease-like (RecB) superfamily</fullName>
    </submittedName>
</protein>
<organism evidence="3 4">
    <name type="scientific">Dysgonomonas alginatilytica</name>
    <dbReference type="NCBI Taxonomy" id="1605892"/>
    <lineage>
        <taxon>Bacteria</taxon>
        <taxon>Pseudomonadati</taxon>
        <taxon>Bacteroidota</taxon>
        <taxon>Bacteroidia</taxon>
        <taxon>Bacteroidales</taxon>
        <taxon>Dysgonomonadaceae</taxon>
        <taxon>Dysgonomonas</taxon>
    </lineage>
</organism>
<keyword evidence="3" id="KW-0540">Nuclease</keyword>
<dbReference type="InterPro" id="IPR041527">
    <property type="entry name" value="YhcG_N"/>
</dbReference>
<keyword evidence="3" id="KW-0255">Endonuclease</keyword>
<evidence type="ECO:0000313" key="3">
    <source>
        <dbReference type="EMBL" id="PXV59403.1"/>
    </source>
</evidence>
<dbReference type="InterPro" id="IPR053148">
    <property type="entry name" value="PD-DEXK-like_domain"/>
</dbReference>
<dbReference type="PANTHER" id="PTHR30547">
    <property type="entry name" value="UNCHARACTERIZED PROTEIN YHCG-RELATED"/>
    <property type="match status" value="1"/>
</dbReference>
<keyword evidence="4" id="KW-1185">Reference proteome</keyword>
<sequence length="364" mass="43026">MKNDKSLSETDSMKVDHLYKDIKALIDTAKQNIVRTINNNMVSTYWNIGMIIVQGEQRGSSRAIYGEQVLKTLSDKLTAEYGSGYSLTNLKYFRQFYLAFQISHTVCDQLEEERENEISHMPCDQLRPELSWSHYRLLMRIKDKSERQFYIEETISQMWSVETLERQINSFYYKRFLTSGGKINEENFLQKHSPQNFLKDPFVMEFLNILPHTAFTERQLEQALIDNLQNFILELGKGFAFVARQQRIVTETSSFYIDLTFYNYLLKCFVIIDLKIGKLSHQDIGQMDMYVRMFDDLKRQEGDNPTIGLILCTEKEETVVKYSVLAESKQLFASKYLLYLPTEEELIKEIEREKVFFELRKEDE</sequence>
<accession>A0A2V3PIM9</accession>
<keyword evidence="3" id="KW-0378">Hydrolase</keyword>
<dbReference type="EMBL" id="QICL01000036">
    <property type="protein sequence ID" value="PXV59403.1"/>
    <property type="molecule type" value="Genomic_DNA"/>
</dbReference>